<name>A0A450WK81_9GAMM</name>
<dbReference type="AlphaFoldDB" id="A0A450WK81"/>
<protein>
    <submittedName>
        <fullName evidence="1">Uncharacterized protein</fullName>
    </submittedName>
</protein>
<gene>
    <name evidence="1" type="ORF">BECKLPF1236B_GA0070989_111710</name>
</gene>
<reference evidence="1" key="1">
    <citation type="submission" date="2019-02" db="EMBL/GenBank/DDBJ databases">
        <authorList>
            <person name="Gruber-Vodicka R. H."/>
            <person name="Seah K. B. B."/>
        </authorList>
    </citation>
    <scope>NUCLEOTIDE SEQUENCE</scope>
    <source>
        <strain evidence="1">BECK_S313</strain>
    </source>
</reference>
<organism evidence="1">
    <name type="scientific">Candidatus Kentrum sp. LPFa</name>
    <dbReference type="NCBI Taxonomy" id="2126335"/>
    <lineage>
        <taxon>Bacteria</taxon>
        <taxon>Pseudomonadati</taxon>
        <taxon>Pseudomonadota</taxon>
        <taxon>Gammaproteobacteria</taxon>
        <taxon>Candidatus Kentrum</taxon>
    </lineage>
</organism>
<dbReference type="EMBL" id="CAADFK010000117">
    <property type="protein sequence ID" value="VFK17442.1"/>
    <property type="molecule type" value="Genomic_DNA"/>
</dbReference>
<sequence>MAEVTHTGLDRLAEMEMADLLFWCEETRRYLSAKAEAMRAEFEGR</sequence>
<accession>A0A450WK81</accession>
<proteinExistence type="predicted"/>
<evidence type="ECO:0000313" key="1">
    <source>
        <dbReference type="EMBL" id="VFK17442.1"/>
    </source>
</evidence>